<dbReference type="GO" id="GO:0000155">
    <property type="term" value="F:phosphorelay sensor kinase activity"/>
    <property type="evidence" value="ECO:0007669"/>
    <property type="project" value="InterPro"/>
</dbReference>
<dbReference type="Gene3D" id="3.30.565.10">
    <property type="entry name" value="Histidine kinase-like ATPase, C-terminal domain"/>
    <property type="match status" value="1"/>
</dbReference>
<evidence type="ECO:0000256" key="1">
    <source>
        <dbReference type="ARBA" id="ARBA00000085"/>
    </source>
</evidence>
<dbReference type="PRINTS" id="PR00344">
    <property type="entry name" value="BCTRLSENSOR"/>
</dbReference>
<evidence type="ECO:0000259" key="10">
    <source>
        <dbReference type="PROSITE" id="PS50109"/>
    </source>
</evidence>
<gene>
    <name evidence="13" type="ORF">I8748_22265</name>
</gene>
<dbReference type="InterPro" id="IPR004358">
    <property type="entry name" value="Sig_transdc_His_kin-like_C"/>
</dbReference>
<dbReference type="Gene3D" id="3.40.50.2300">
    <property type="match status" value="1"/>
</dbReference>
<evidence type="ECO:0000259" key="11">
    <source>
        <dbReference type="PROSITE" id="PS50110"/>
    </source>
</evidence>
<protein>
    <recommendedName>
        <fullName evidence="2">histidine kinase</fullName>
        <ecNumber evidence="2">2.7.13.3</ecNumber>
    </recommendedName>
</protein>
<evidence type="ECO:0000313" key="13">
    <source>
        <dbReference type="EMBL" id="MBH8564873.1"/>
    </source>
</evidence>
<dbReference type="CDD" id="cd16916">
    <property type="entry name" value="HATPase_CheA-like"/>
    <property type="match status" value="1"/>
</dbReference>
<keyword evidence="6" id="KW-0902">Two-component regulatory system</keyword>
<feature type="region of interest" description="Disordered" evidence="9">
    <location>
        <begin position="349"/>
        <end position="372"/>
    </location>
</feature>
<dbReference type="GO" id="GO:0006935">
    <property type="term" value="P:chemotaxis"/>
    <property type="evidence" value="ECO:0007669"/>
    <property type="project" value="InterPro"/>
</dbReference>
<evidence type="ECO:0000256" key="9">
    <source>
        <dbReference type="SAM" id="MobiDB-lite"/>
    </source>
</evidence>
<sequence length="1054" mass="116833">MNTDHSNQEQLEQAFLAEAAELLQTIEQSLIGLLDEKTTEKVHALMRSAHTLKGSAASVGQETIKTIAHHLEDVFQALYPQELAIDPELGALLLDAYECLRTPLSATLMGLSYNEAEILDKTASIFAQLQHKLGDFFGREAPLPSSEELGFDVVESIFSGSVTQDLQQLEADIQSQDSQQIQITLNSQAEFFAELAASYSLFGLEEIAQATLNALKAHPDKVLQIAQVALENFKAAQAAVLAGDRIQGGEISPQLREWAGVTTPAPEPQSQPVSIAAPPTPTTTIENQPSPLLSASEAESIWSFFPKRNDHSVPKAPEVLESISQDSLVVPSAIERILQSIWIGDPQTSCRYSDSDRPVSPPPAPSLQAQSSASLPSIRVAIEQLDRLSHTIGELLINENQQNLQSNHIHKAAQDTLLQFLYCQQQLSKVSTWSDRHLLLPERKQRNMHVSPRSVISASPTAEAQSNFDALEMDNYSELHILLQNFTEDMVQLGERIETFNALVQQSRFSLGKRKQLLSGAQEDLLQARMVPLGTVLNRFPRLLQQMVATYHKPVELKLGGTKVLVDKAISEQLYDPLLHMIRNAFDHGIEPVETRRQQGKPETGTITIQAYHQGNRTTIEVRDDGRGLNWESIRQRGIEKHLLTPEQAAYASEDQLAELLFEPGFSTANQIGELSGRGIGLDVVRTQLQALQGSIVVRSLSGQGTTFIMQLPLSLTTARLLVCQSQGITYALLSEGISQVLLPQPDQIQVQQSLHGQGMQKFWQWGEGQNQQLVPIRPLANLVDYKYPLFTQDHNLTLSPFPVKQRNTVEPLLLLQTEQQYLCLQVDQILVEQELVIKSLGRVLTLPSYIQGYSVLGNGSLTLTIDPLELVRQTWETDIMPTSQASSLTTKLLPATEPVLTLEGQHELTITQPQPQPMEVNTAVAQPNRLTVLVVEDSVVQRQSLVQTLQKADYQVLQAGDGREGIAQMLQHGNVNLVICDIEMPRMNGFEFLEHHRQDERLSGIPVVMLTTRSGQKHRQLALALGAKAYLTKPYSEQNFLATIAELVNSPLR</sequence>
<name>A0A8J7HWI7_9NOST</name>
<dbReference type="Pfam" id="PF02518">
    <property type="entry name" value="HATPase_c"/>
    <property type="match status" value="1"/>
</dbReference>
<dbReference type="InterPro" id="IPR002545">
    <property type="entry name" value="CheW-lke_dom"/>
</dbReference>
<feature type="modified residue" description="Phosphohistidine" evidence="7">
    <location>
        <position position="50"/>
    </location>
</feature>
<dbReference type="InterPro" id="IPR036061">
    <property type="entry name" value="CheW-like_dom_sf"/>
</dbReference>
<feature type="domain" description="Response regulatory" evidence="11">
    <location>
        <begin position="932"/>
        <end position="1049"/>
    </location>
</feature>
<dbReference type="PROSITE" id="PS50894">
    <property type="entry name" value="HPT"/>
    <property type="match status" value="1"/>
</dbReference>
<dbReference type="InterPro" id="IPR004105">
    <property type="entry name" value="CheA-like_dim"/>
</dbReference>
<feature type="modified residue" description="4-aspartylphosphate" evidence="8">
    <location>
        <position position="982"/>
    </location>
</feature>
<evidence type="ECO:0000256" key="7">
    <source>
        <dbReference type="PROSITE-ProRule" id="PRU00110"/>
    </source>
</evidence>
<dbReference type="EC" id="2.7.13.3" evidence="2"/>
<dbReference type="EMBL" id="JAECZC010000053">
    <property type="protein sequence ID" value="MBH8564873.1"/>
    <property type="molecule type" value="Genomic_DNA"/>
</dbReference>
<dbReference type="Gene3D" id="2.30.30.40">
    <property type="entry name" value="SH3 Domains"/>
    <property type="match status" value="1"/>
</dbReference>
<dbReference type="Pfam" id="PF01627">
    <property type="entry name" value="Hpt"/>
    <property type="match status" value="1"/>
</dbReference>
<dbReference type="InterPro" id="IPR051315">
    <property type="entry name" value="Bact_Chemotaxis_CheA"/>
</dbReference>
<evidence type="ECO:0000256" key="6">
    <source>
        <dbReference type="ARBA" id="ARBA00023012"/>
    </source>
</evidence>
<dbReference type="SUPFAM" id="SSF52172">
    <property type="entry name" value="CheY-like"/>
    <property type="match status" value="1"/>
</dbReference>
<accession>A0A8J7HWI7</accession>
<dbReference type="Pfam" id="PF01584">
    <property type="entry name" value="CheW"/>
    <property type="match status" value="1"/>
</dbReference>
<dbReference type="Proteomes" id="UP000632766">
    <property type="component" value="Unassembled WGS sequence"/>
</dbReference>
<evidence type="ECO:0000313" key="14">
    <source>
        <dbReference type="Proteomes" id="UP000632766"/>
    </source>
</evidence>
<dbReference type="Pfam" id="PF00072">
    <property type="entry name" value="Response_reg"/>
    <property type="match status" value="1"/>
</dbReference>
<feature type="domain" description="HPt" evidence="12">
    <location>
        <begin position="4"/>
        <end position="107"/>
    </location>
</feature>
<dbReference type="FunFam" id="3.30.565.10:FF:000016">
    <property type="entry name" value="Chemotaxis protein CheA, putative"/>
    <property type="match status" value="1"/>
</dbReference>
<keyword evidence="14" id="KW-1185">Reference proteome</keyword>
<dbReference type="SMART" id="SM00260">
    <property type="entry name" value="CheW"/>
    <property type="match status" value="1"/>
</dbReference>
<dbReference type="InterPro" id="IPR003594">
    <property type="entry name" value="HATPase_dom"/>
</dbReference>
<dbReference type="PANTHER" id="PTHR43395">
    <property type="entry name" value="SENSOR HISTIDINE KINASE CHEA"/>
    <property type="match status" value="1"/>
</dbReference>
<comment type="caution">
    <text evidence="13">The sequence shown here is derived from an EMBL/GenBank/DDBJ whole genome shotgun (WGS) entry which is preliminary data.</text>
</comment>
<keyword evidence="5 13" id="KW-0418">Kinase</keyword>
<reference evidence="13 14" key="1">
    <citation type="journal article" date="2021" name="Int. J. Syst. Evol. Microbiol.">
        <title>Amazonocrinis nigriterrae gen. nov., sp. nov., Atlanticothrix silvestris gen. nov., sp. nov. and Dendronalium phyllosphericum gen. nov., sp. nov., nostocacean cyanobacteria from Brazilian environments.</title>
        <authorList>
            <person name="Alvarenga D.O."/>
            <person name="Andreote A.P.D."/>
            <person name="Branco L.H.Z."/>
            <person name="Delbaje E."/>
            <person name="Cruz R.B."/>
            <person name="Varani A.M."/>
            <person name="Fiore M.F."/>
        </authorList>
    </citation>
    <scope>NUCLEOTIDE SEQUENCE [LARGE SCALE GENOMIC DNA]</scope>
    <source>
        <strain evidence="13 14">CENA67</strain>
    </source>
</reference>
<dbReference type="PANTHER" id="PTHR43395:SF1">
    <property type="entry name" value="CHEMOTAXIS PROTEIN CHEA"/>
    <property type="match status" value="1"/>
</dbReference>
<dbReference type="InterPro" id="IPR011006">
    <property type="entry name" value="CheY-like_superfamily"/>
</dbReference>
<dbReference type="SMART" id="SM01231">
    <property type="entry name" value="H-kinase_dim"/>
    <property type="match status" value="1"/>
</dbReference>
<dbReference type="SMART" id="SM00073">
    <property type="entry name" value="HPT"/>
    <property type="match status" value="1"/>
</dbReference>
<dbReference type="InterPro" id="IPR036641">
    <property type="entry name" value="HPT_dom_sf"/>
</dbReference>
<dbReference type="RefSeq" id="WP_198126694.1">
    <property type="nucleotide sequence ID" value="NZ_JAECZC010000053.1"/>
</dbReference>
<keyword evidence="4" id="KW-0808">Transferase</keyword>
<dbReference type="PROSITE" id="PS50110">
    <property type="entry name" value="RESPONSE_REGULATORY"/>
    <property type="match status" value="1"/>
</dbReference>
<dbReference type="Gene3D" id="1.20.120.160">
    <property type="entry name" value="HPT domain"/>
    <property type="match status" value="1"/>
</dbReference>
<organism evidence="13 14">
    <name type="scientific">Amazonocrinis nigriterrae CENA67</name>
    <dbReference type="NCBI Taxonomy" id="2794033"/>
    <lineage>
        <taxon>Bacteria</taxon>
        <taxon>Bacillati</taxon>
        <taxon>Cyanobacteriota</taxon>
        <taxon>Cyanophyceae</taxon>
        <taxon>Nostocales</taxon>
        <taxon>Nostocaceae</taxon>
        <taxon>Amazonocrinis</taxon>
        <taxon>Amazonocrinis nigriterrae</taxon>
    </lineage>
</organism>
<evidence type="ECO:0000256" key="5">
    <source>
        <dbReference type="ARBA" id="ARBA00022777"/>
    </source>
</evidence>
<evidence type="ECO:0000256" key="2">
    <source>
        <dbReference type="ARBA" id="ARBA00012438"/>
    </source>
</evidence>
<dbReference type="SMART" id="SM00387">
    <property type="entry name" value="HATPase_c"/>
    <property type="match status" value="1"/>
</dbReference>
<dbReference type="InterPro" id="IPR036890">
    <property type="entry name" value="HATPase_C_sf"/>
</dbReference>
<dbReference type="GO" id="GO:0005737">
    <property type="term" value="C:cytoplasm"/>
    <property type="evidence" value="ECO:0007669"/>
    <property type="project" value="InterPro"/>
</dbReference>
<keyword evidence="3 8" id="KW-0597">Phosphoprotein</keyword>
<dbReference type="CDD" id="cd00088">
    <property type="entry name" value="HPT"/>
    <property type="match status" value="1"/>
</dbReference>
<dbReference type="SMART" id="SM00448">
    <property type="entry name" value="REC"/>
    <property type="match status" value="1"/>
</dbReference>
<comment type="catalytic activity">
    <reaction evidence="1">
        <text>ATP + protein L-histidine = ADP + protein N-phospho-L-histidine.</text>
        <dbReference type="EC" id="2.7.13.3"/>
    </reaction>
</comment>
<evidence type="ECO:0000256" key="4">
    <source>
        <dbReference type="ARBA" id="ARBA00022679"/>
    </source>
</evidence>
<dbReference type="SUPFAM" id="SSF47226">
    <property type="entry name" value="Histidine-containing phosphotransfer domain, HPT domain"/>
    <property type="match status" value="1"/>
</dbReference>
<dbReference type="SUPFAM" id="SSF55874">
    <property type="entry name" value="ATPase domain of HSP90 chaperone/DNA topoisomerase II/histidine kinase"/>
    <property type="match status" value="1"/>
</dbReference>
<evidence type="ECO:0000256" key="3">
    <source>
        <dbReference type="ARBA" id="ARBA00022553"/>
    </source>
</evidence>
<dbReference type="InterPro" id="IPR005467">
    <property type="entry name" value="His_kinase_dom"/>
</dbReference>
<proteinExistence type="predicted"/>
<feature type="domain" description="Histidine kinase" evidence="10">
    <location>
        <begin position="523"/>
        <end position="716"/>
    </location>
</feature>
<dbReference type="SUPFAM" id="SSF50341">
    <property type="entry name" value="CheW-like"/>
    <property type="match status" value="1"/>
</dbReference>
<dbReference type="PROSITE" id="PS50109">
    <property type="entry name" value="HIS_KIN"/>
    <property type="match status" value="1"/>
</dbReference>
<dbReference type="InterPro" id="IPR008207">
    <property type="entry name" value="Sig_transdc_His_kin_Hpt_dom"/>
</dbReference>
<dbReference type="InterPro" id="IPR001789">
    <property type="entry name" value="Sig_transdc_resp-reg_receiver"/>
</dbReference>
<evidence type="ECO:0000256" key="8">
    <source>
        <dbReference type="PROSITE-ProRule" id="PRU00169"/>
    </source>
</evidence>
<dbReference type="AlphaFoldDB" id="A0A8J7HWI7"/>
<evidence type="ECO:0000259" key="12">
    <source>
        <dbReference type="PROSITE" id="PS50894"/>
    </source>
</evidence>